<dbReference type="STRING" id="1631356.VV01_12925"/>
<dbReference type="PATRIC" id="fig|1631356.3.peg.2537"/>
<dbReference type="OrthoDB" id="5326845at2"/>
<dbReference type="AlphaFoldDB" id="A0A0L6CJ80"/>
<protein>
    <submittedName>
        <fullName evidence="4">Uncharacterized protein</fullName>
    </submittedName>
</protein>
<feature type="region of interest" description="Disordered" evidence="3">
    <location>
        <begin position="40"/>
        <end position="71"/>
    </location>
</feature>
<dbReference type="GO" id="GO:0003723">
    <property type="term" value="F:RNA binding"/>
    <property type="evidence" value="ECO:0007669"/>
    <property type="project" value="InterPro"/>
</dbReference>
<keyword evidence="5" id="KW-1185">Reference proteome</keyword>
<proteinExistence type="predicted"/>
<dbReference type="GO" id="GO:0016787">
    <property type="term" value="F:hydrolase activity"/>
    <property type="evidence" value="ECO:0007669"/>
    <property type="project" value="UniProtKB-KW"/>
</dbReference>
<name>A0A0L6CJ80_9MICO</name>
<dbReference type="RefSeq" id="WP_050670244.1">
    <property type="nucleotide sequence ID" value="NZ_LAIR01000002.1"/>
</dbReference>
<comment type="caution">
    <text evidence="4">The sequence shown here is derived from an EMBL/GenBank/DDBJ whole genome shotgun (WGS) entry which is preliminary data.</text>
</comment>
<dbReference type="EMBL" id="LAIR01000002">
    <property type="protein sequence ID" value="KNX37852.1"/>
    <property type="molecule type" value="Genomic_DNA"/>
</dbReference>
<dbReference type="Proteomes" id="UP000037397">
    <property type="component" value="Unassembled WGS sequence"/>
</dbReference>
<sequence>MADAKSGLAWVWKNWVLVIVSLLLLILVIVWGARGGTPDEVIPTTRPAATADSSAGASGAASDPTGQQDDLPTIAYADLPREAKTTLGLIARGGPYPYKQDGMTFRNRERLLPADGRYQEFTVVTPDERDRGARRIIKERRGTLYYTDDHYESFKRIRR</sequence>
<evidence type="ECO:0000313" key="5">
    <source>
        <dbReference type="Proteomes" id="UP000037397"/>
    </source>
</evidence>
<organism evidence="4 5">
    <name type="scientific">Luteipulveratus halotolerans</name>
    <dbReference type="NCBI Taxonomy" id="1631356"/>
    <lineage>
        <taxon>Bacteria</taxon>
        <taxon>Bacillati</taxon>
        <taxon>Actinomycetota</taxon>
        <taxon>Actinomycetes</taxon>
        <taxon>Micrococcales</taxon>
        <taxon>Dermacoccaceae</taxon>
        <taxon>Luteipulveratus</taxon>
    </lineage>
</organism>
<evidence type="ECO:0000256" key="1">
    <source>
        <dbReference type="ARBA" id="ARBA00022722"/>
    </source>
</evidence>
<dbReference type="SUPFAM" id="SSF53933">
    <property type="entry name" value="Microbial ribonucleases"/>
    <property type="match status" value="1"/>
</dbReference>
<gene>
    <name evidence="4" type="ORF">VV01_12925</name>
</gene>
<dbReference type="InterPro" id="IPR000026">
    <property type="entry name" value="N1-like"/>
</dbReference>
<reference evidence="5" key="1">
    <citation type="submission" date="2015-03" db="EMBL/GenBank/DDBJ databases">
        <title>Luteipulveratus halotolerans sp. nov., a novel actinobacterium (Dermacoccaceae) from Sarawak, Malaysia.</title>
        <authorList>
            <person name="Juboi H."/>
            <person name="Basik A."/>
            <person name="Shamsul S.S."/>
            <person name="Arnold P."/>
            <person name="Schmitt E.K."/>
            <person name="Sanglier J.-J."/>
            <person name="Yeo T."/>
        </authorList>
    </citation>
    <scope>NUCLEOTIDE SEQUENCE [LARGE SCALE GENOMIC DNA]</scope>
    <source>
        <strain evidence="5">C296001</strain>
    </source>
</reference>
<dbReference type="InterPro" id="IPR016191">
    <property type="entry name" value="Ribonuclease/ribotoxin"/>
</dbReference>
<dbReference type="Pfam" id="PF00545">
    <property type="entry name" value="Ribonuclease"/>
    <property type="match status" value="1"/>
</dbReference>
<feature type="compositionally biased region" description="Low complexity" evidence="3">
    <location>
        <begin position="47"/>
        <end position="65"/>
    </location>
</feature>
<evidence type="ECO:0000256" key="2">
    <source>
        <dbReference type="ARBA" id="ARBA00022801"/>
    </source>
</evidence>
<evidence type="ECO:0000256" key="3">
    <source>
        <dbReference type="SAM" id="MobiDB-lite"/>
    </source>
</evidence>
<dbReference type="Gene3D" id="3.10.450.30">
    <property type="entry name" value="Microbial ribonucleases"/>
    <property type="match status" value="1"/>
</dbReference>
<keyword evidence="2" id="KW-0378">Hydrolase</keyword>
<accession>A0A0L6CJ80</accession>
<evidence type="ECO:0000313" key="4">
    <source>
        <dbReference type="EMBL" id="KNX37852.1"/>
    </source>
</evidence>
<dbReference type="GO" id="GO:0004521">
    <property type="term" value="F:RNA endonuclease activity"/>
    <property type="evidence" value="ECO:0007669"/>
    <property type="project" value="InterPro"/>
</dbReference>
<keyword evidence="1" id="KW-0540">Nuclease</keyword>